<feature type="region of interest" description="Disordered" evidence="1">
    <location>
        <begin position="253"/>
        <end position="272"/>
    </location>
</feature>
<feature type="compositionally biased region" description="Basic residues" evidence="1">
    <location>
        <begin position="256"/>
        <end position="266"/>
    </location>
</feature>
<dbReference type="PANTHER" id="PTHR47423:SF2">
    <property type="entry name" value="PROTEIN SQS1"/>
    <property type="match status" value="1"/>
</dbReference>
<evidence type="ECO:0000313" key="3">
    <source>
        <dbReference type="Proteomes" id="UP001396334"/>
    </source>
</evidence>
<protein>
    <submittedName>
        <fullName evidence="2">Uncharacterized protein</fullName>
    </submittedName>
</protein>
<accession>A0ABR2PSA9</accession>
<comment type="caution">
    <text evidence="2">The sequence shown here is derived from an EMBL/GenBank/DDBJ whole genome shotgun (WGS) entry which is preliminary data.</text>
</comment>
<feature type="region of interest" description="Disordered" evidence="1">
    <location>
        <begin position="203"/>
        <end position="236"/>
    </location>
</feature>
<dbReference type="EMBL" id="JBBPBN010000052">
    <property type="protein sequence ID" value="KAK8991233.1"/>
    <property type="molecule type" value="Genomic_DNA"/>
</dbReference>
<proteinExistence type="predicted"/>
<feature type="compositionally biased region" description="Polar residues" evidence="1">
    <location>
        <begin position="212"/>
        <end position="236"/>
    </location>
</feature>
<dbReference type="Proteomes" id="UP001396334">
    <property type="component" value="Unassembled WGS sequence"/>
</dbReference>
<reference evidence="2 3" key="1">
    <citation type="journal article" date="2024" name="G3 (Bethesda)">
        <title>Genome assembly of Hibiscus sabdariffa L. provides insights into metabolisms of medicinal natural products.</title>
        <authorList>
            <person name="Kim T."/>
        </authorList>
    </citation>
    <scope>NUCLEOTIDE SEQUENCE [LARGE SCALE GENOMIC DNA]</scope>
    <source>
        <strain evidence="2">TK-2024</strain>
        <tissue evidence="2">Old leaves</tissue>
    </source>
</reference>
<dbReference type="PANTHER" id="PTHR47423">
    <property type="entry name" value="G-PATCH DOMAIN CONTAINING PROTEIN"/>
    <property type="match status" value="1"/>
</dbReference>
<evidence type="ECO:0000256" key="1">
    <source>
        <dbReference type="SAM" id="MobiDB-lite"/>
    </source>
</evidence>
<name>A0ABR2PSA9_9ROSI</name>
<sequence length="272" mass="30515">MGTTAAIAISYNQNKNRVAVEDTEPSPNRIRNSLFVDDGLLSDWKLDSRGKMLLMGVGVPFSRSSRAKDAWLPALDDHILIKDSTCKKSMLPKLPTSCARLSSVILNTIIQDGSRCADALARLGSEKKKHCKEMIDVKRRERMFRRGVDLEQINLVCDLTRTPYTSLLFSSNRIPLEKGAHRPLVRNGQSDWLIASEHRWKTTATAREKNEPSNPHSTISLPDKTPSCSWGKNRNNSRATTCRGEHIGSFGDTAAARRRGRSRRCTLRREAT</sequence>
<organism evidence="2 3">
    <name type="scientific">Hibiscus sabdariffa</name>
    <name type="common">roselle</name>
    <dbReference type="NCBI Taxonomy" id="183260"/>
    <lineage>
        <taxon>Eukaryota</taxon>
        <taxon>Viridiplantae</taxon>
        <taxon>Streptophyta</taxon>
        <taxon>Embryophyta</taxon>
        <taxon>Tracheophyta</taxon>
        <taxon>Spermatophyta</taxon>
        <taxon>Magnoliopsida</taxon>
        <taxon>eudicotyledons</taxon>
        <taxon>Gunneridae</taxon>
        <taxon>Pentapetalae</taxon>
        <taxon>rosids</taxon>
        <taxon>malvids</taxon>
        <taxon>Malvales</taxon>
        <taxon>Malvaceae</taxon>
        <taxon>Malvoideae</taxon>
        <taxon>Hibiscus</taxon>
    </lineage>
</organism>
<gene>
    <name evidence="2" type="ORF">V6N11_062252</name>
</gene>
<keyword evidence="3" id="KW-1185">Reference proteome</keyword>
<evidence type="ECO:0000313" key="2">
    <source>
        <dbReference type="EMBL" id="KAK8991233.1"/>
    </source>
</evidence>